<name>A0A8J4XCE5_CLAMG</name>
<dbReference type="AlphaFoldDB" id="A0A8J4XCE5"/>
<dbReference type="EMBL" id="QNUK01000096">
    <property type="protein sequence ID" value="KAF5902163.1"/>
    <property type="molecule type" value="Genomic_DNA"/>
</dbReference>
<keyword evidence="2" id="KW-1185">Reference proteome</keyword>
<proteinExistence type="predicted"/>
<accession>A0A8J4XCE5</accession>
<protein>
    <submittedName>
        <fullName evidence="1">Tyrosine-protein phosphatase Lar-like</fullName>
    </submittedName>
</protein>
<dbReference type="Proteomes" id="UP000727407">
    <property type="component" value="Unassembled WGS sequence"/>
</dbReference>
<evidence type="ECO:0000313" key="1">
    <source>
        <dbReference type="EMBL" id="KAF5902163.1"/>
    </source>
</evidence>
<comment type="caution">
    <text evidence="1">The sequence shown here is derived from an EMBL/GenBank/DDBJ whole genome shotgun (WGS) entry which is preliminary data.</text>
</comment>
<reference evidence="1" key="1">
    <citation type="submission" date="2020-07" db="EMBL/GenBank/DDBJ databases">
        <title>Clarias magur genome sequencing, assembly and annotation.</title>
        <authorList>
            <person name="Kushwaha B."/>
            <person name="Kumar R."/>
            <person name="Das P."/>
            <person name="Joshi C.G."/>
            <person name="Kumar D."/>
            <person name="Nagpure N.S."/>
            <person name="Pandey M."/>
            <person name="Agarwal S."/>
            <person name="Srivastava S."/>
            <person name="Singh M."/>
            <person name="Sahoo L."/>
            <person name="Jayasankar P."/>
            <person name="Meher P.K."/>
            <person name="Koringa P.G."/>
            <person name="Iquebal M.A."/>
            <person name="Das S.P."/>
            <person name="Bit A."/>
            <person name="Patnaik S."/>
            <person name="Patel N."/>
            <person name="Shah T.M."/>
            <person name="Hinsu A."/>
            <person name="Jena J.K."/>
        </authorList>
    </citation>
    <scope>NUCLEOTIDE SEQUENCE</scope>
    <source>
        <strain evidence="1">CIFAMagur01</strain>
        <tissue evidence="1">Testis</tissue>
    </source>
</reference>
<organism evidence="1 2">
    <name type="scientific">Clarias magur</name>
    <name type="common">Asian catfish</name>
    <name type="synonym">Macropteronotus magur</name>
    <dbReference type="NCBI Taxonomy" id="1594786"/>
    <lineage>
        <taxon>Eukaryota</taxon>
        <taxon>Metazoa</taxon>
        <taxon>Chordata</taxon>
        <taxon>Craniata</taxon>
        <taxon>Vertebrata</taxon>
        <taxon>Euteleostomi</taxon>
        <taxon>Actinopterygii</taxon>
        <taxon>Neopterygii</taxon>
        <taxon>Teleostei</taxon>
        <taxon>Ostariophysi</taxon>
        <taxon>Siluriformes</taxon>
        <taxon>Clariidae</taxon>
        <taxon>Clarias</taxon>
    </lineage>
</organism>
<evidence type="ECO:0000313" key="2">
    <source>
        <dbReference type="Proteomes" id="UP000727407"/>
    </source>
</evidence>
<sequence>MTTCSSAVYLGQRAGGYTVFYFQLFGSPCLVCVRGRLGQEVQLDRCLKTVARTGFLGREGPCDPPPR</sequence>
<gene>
    <name evidence="1" type="primary">ptp-3</name>
    <name evidence="1" type="ORF">DAT39_008121</name>
</gene>